<dbReference type="PANTHER" id="PTHR36435:SF1">
    <property type="entry name" value="CAAX AMINO TERMINAL PROTEASE FAMILY PROTEIN"/>
    <property type="match status" value="1"/>
</dbReference>
<protein>
    <recommendedName>
        <fullName evidence="2">CAAX prenyl protease 2/Lysostaphin resistance protein A-like domain-containing protein</fullName>
    </recommendedName>
</protein>
<feature type="transmembrane region" description="Helical" evidence="1">
    <location>
        <begin position="81"/>
        <end position="100"/>
    </location>
</feature>
<dbReference type="Proteomes" id="UP000247345">
    <property type="component" value="Unassembled WGS sequence"/>
</dbReference>
<evidence type="ECO:0000313" key="3">
    <source>
        <dbReference type="EMBL" id="PQJ69665.1"/>
    </source>
</evidence>
<keyword evidence="1" id="KW-1133">Transmembrane helix</keyword>
<dbReference type="InterPro" id="IPR052710">
    <property type="entry name" value="CAAX_protease"/>
</dbReference>
<evidence type="ECO:0000259" key="2">
    <source>
        <dbReference type="Pfam" id="PF02517"/>
    </source>
</evidence>
<accession>A0A2P6C9Q7</accession>
<keyword evidence="4" id="KW-1185">Reference proteome</keyword>
<feature type="domain" description="CAAX prenyl protease 2/Lysostaphin resistance protein A-like" evidence="2">
    <location>
        <begin position="128"/>
        <end position="214"/>
    </location>
</feature>
<dbReference type="PANTHER" id="PTHR36435">
    <property type="entry name" value="SLR1288 PROTEIN"/>
    <property type="match status" value="1"/>
</dbReference>
<comment type="caution">
    <text evidence="3">The sequence shown here is derived from an EMBL/GenBank/DDBJ whole genome shotgun (WGS) entry which is preliminary data.</text>
</comment>
<evidence type="ECO:0000256" key="1">
    <source>
        <dbReference type="SAM" id="Phobius"/>
    </source>
</evidence>
<dbReference type="AlphaFoldDB" id="A0A2P6C9Q7"/>
<evidence type="ECO:0000313" key="4">
    <source>
        <dbReference type="Proteomes" id="UP000247345"/>
    </source>
</evidence>
<sequence>MKIIKAILLTALLLAIGIILELSLIGLDEYTNLIEKGTEQHIIGIAYILMWISFIIVAYFFWRPRPNLKSELNIKQLDFTLIPYLLIIIIGLGFATQPIIDFNRIIDFYLNSETKPHYKFSGFSTYFIYFRISSILIAPVFEELFFRRFLFSKLLEKNKVWIAILISSLCFSAIHYPTPNNLIPTFIYGVIACIIYMKTKNIVYLIIIHFLNNLCSMLYSIFGDPFFDWIYGLNYDFMYWALFVFGILTTILGVKKITTANTV</sequence>
<name>A0A2P6C9Q7_9FLAO</name>
<dbReference type="GO" id="GO:0080120">
    <property type="term" value="P:CAAX-box protein maturation"/>
    <property type="evidence" value="ECO:0007669"/>
    <property type="project" value="UniProtKB-ARBA"/>
</dbReference>
<gene>
    <name evidence="3" type="ORF">BTO14_16875</name>
</gene>
<dbReference type="EMBL" id="MSCK01000002">
    <property type="protein sequence ID" value="PQJ69665.1"/>
    <property type="molecule type" value="Genomic_DNA"/>
</dbReference>
<dbReference type="InterPro" id="IPR003675">
    <property type="entry name" value="Rce1/LyrA-like_dom"/>
</dbReference>
<proteinExistence type="predicted"/>
<keyword evidence="1" id="KW-0812">Transmembrane</keyword>
<feature type="transmembrane region" description="Helical" evidence="1">
    <location>
        <begin position="182"/>
        <end position="197"/>
    </location>
</feature>
<dbReference type="RefSeq" id="WP_105050575.1">
    <property type="nucleotide sequence ID" value="NZ_CP150661.1"/>
</dbReference>
<feature type="transmembrane region" description="Helical" evidence="1">
    <location>
        <begin position="7"/>
        <end position="27"/>
    </location>
</feature>
<feature type="transmembrane region" description="Helical" evidence="1">
    <location>
        <begin position="237"/>
        <end position="254"/>
    </location>
</feature>
<dbReference type="OrthoDB" id="193898at2"/>
<keyword evidence="1" id="KW-0472">Membrane</keyword>
<organism evidence="3 4">
    <name type="scientific">Polaribacter butkevichii</name>
    <dbReference type="NCBI Taxonomy" id="218490"/>
    <lineage>
        <taxon>Bacteria</taxon>
        <taxon>Pseudomonadati</taxon>
        <taxon>Bacteroidota</taxon>
        <taxon>Flavobacteriia</taxon>
        <taxon>Flavobacteriales</taxon>
        <taxon>Flavobacteriaceae</taxon>
    </lineage>
</organism>
<dbReference type="Pfam" id="PF02517">
    <property type="entry name" value="Rce1-like"/>
    <property type="match status" value="1"/>
</dbReference>
<feature type="transmembrane region" description="Helical" evidence="1">
    <location>
        <begin position="160"/>
        <end position="176"/>
    </location>
</feature>
<feature type="transmembrane region" description="Helical" evidence="1">
    <location>
        <begin position="202"/>
        <end position="222"/>
    </location>
</feature>
<feature type="transmembrane region" description="Helical" evidence="1">
    <location>
        <begin position="42"/>
        <end position="61"/>
    </location>
</feature>
<dbReference type="GO" id="GO:0004175">
    <property type="term" value="F:endopeptidase activity"/>
    <property type="evidence" value="ECO:0007669"/>
    <property type="project" value="UniProtKB-ARBA"/>
</dbReference>
<reference evidence="3 4" key="1">
    <citation type="submission" date="2016-12" db="EMBL/GenBank/DDBJ databases">
        <title>Trade-off between light-utilization and light-protection in marine flavobacteria.</title>
        <authorList>
            <person name="Kumagai Y."/>
            <person name="Yoshizawa S."/>
            <person name="Kogure K."/>
            <person name="Iwasaki W."/>
        </authorList>
    </citation>
    <scope>NUCLEOTIDE SEQUENCE [LARGE SCALE GENOMIC DNA]</scope>
    <source>
        <strain evidence="3 4">KCTC 12100</strain>
    </source>
</reference>
<feature type="transmembrane region" description="Helical" evidence="1">
    <location>
        <begin position="120"/>
        <end position="140"/>
    </location>
</feature>